<dbReference type="GO" id="GO:0005829">
    <property type="term" value="C:cytosol"/>
    <property type="evidence" value="ECO:0007669"/>
    <property type="project" value="TreeGrafter"/>
</dbReference>
<dbReference type="AlphaFoldDB" id="A0A2G3E613"/>
<keyword evidence="6 10" id="KW-0328">Glycosyltransferase</keyword>
<dbReference type="Proteomes" id="UP000224563">
    <property type="component" value="Unassembled WGS sequence"/>
</dbReference>
<keyword evidence="14" id="KW-1185">Reference proteome</keyword>
<evidence type="ECO:0000256" key="1">
    <source>
        <dbReference type="ARBA" id="ARBA00000826"/>
    </source>
</evidence>
<dbReference type="Gene3D" id="2.60.40.10">
    <property type="entry name" value="Immunoglobulins"/>
    <property type="match status" value="1"/>
</dbReference>
<dbReference type="RefSeq" id="WP_099385399.1">
    <property type="nucleotide sequence ID" value="NZ_JANSWH010000068.1"/>
</dbReference>
<evidence type="ECO:0000256" key="5">
    <source>
        <dbReference type="ARBA" id="ARBA00022600"/>
    </source>
</evidence>
<dbReference type="Pfam" id="PF02806">
    <property type="entry name" value="Alpha-amylase_C"/>
    <property type="match status" value="1"/>
</dbReference>
<dbReference type="InterPro" id="IPR017853">
    <property type="entry name" value="GH"/>
</dbReference>
<dbReference type="Pfam" id="PF02922">
    <property type="entry name" value="CBM_48"/>
    <property type="match status" value="1"/>
</dbReference>
<dbReference type="InterPro" id="IPR013780">
    <property type="entry name" value="Glyco_hydro_b"/>
</dbReference>
<dbReference type="GO" id="GO:0004553">
    <property type="term" value="F:hydrolase activity, hydrolyzing O-glycosyl compounds"/>
    <property type="evidence" value="ECO:0007669"/>
    <property type="project" value="InterPro"/>
</dbReference>
<comment type="catalytic activity">
    <reaction evidence="1 10">
        <text>Transfers a segment of a (1-&gt;4)-alpha-D-glucan chain to a primary hydroxy group in a similar glucan chain.</text>
        <dbReference type="EC" id="2.4.1.18"/>
    </reaction>
</comment>
<dbReference type="SUPFAM" id="SSF51445">
    <property type="entry name" value="(Trans)glycosidases"/>
    <property type="match status" value="1"/>
</dbReference>
<dbReference type="FunFam" id="3.20.20.80:FF:000003">
    <property type="entry name" value="1,4-alpha-glucan branching enzyme GlgB"/>
    <property type="match status" value="1"/>
</dbReference>
<evidence type="ECO:0000313" key="14">
    <source>
        <dbReference type="Proteomes" id="UP000224563"/>
    </source>
</evidence>
<organism evidence="13 14">
    <name type="scientific">Agathobacter ruminis</name>
    <dbReference type="NCBI Taxonomy" id="1712665"/>
    <lineage>
        <taxon>Bacteria</taxon>
        <taxon>Bacillati</taxon>
        <taxon>Bacillota</taxon>
        <taxon>Clostridia</taxon>
        <taxon>Lachnospirales</taxon>
        <taxon>Lachnospiraceae</taxon>
        <taxon>Agathobacter</taxon>
    </lineage>
</organism>
<dbReference type="SUPFAM" id="SSF51011">
    <property type="entry name" value="Glycosyl hydrolase domain"/>
    <property type="match status" value="1"/>
</dbReference>
<dbReference type="InterPro" id="IPR006407">
    <property type="entry name" value="GlgB"/>
</dbReference>
<dbReference type="UniPathway" id="UPA00164"/>
<dbReference type="InterPro" id="IPR004193">
    <property type="entry name" value="Glyco_hydro_13_N"/>
</dbReference>
<reference evidence="13 14" key="2">
    <citation type="submission" date="2017-10" db="EMBL/GenBank/DDBJ databases">
        <authorList>
            <person name="Banno H."/>
            <person name="Chua N.-H."/>
        </authorList>
    </citation>
    <scope>NUCLEOTIDE SEQUENCE [LARGE SCALE GENOMIC DNA]</scope>
    <source>
        <strain evidence="13 14">JK623</strain>
    </source>
</reference>
<comment type="similarity">
    <text evidence="4 10">Belongs to the glycosyl hydrolase 13 family. GlgB subfamily.</text>
</comment>
<feature type="active site" description="Nucleophile" evidence="10 11">
    <location>
        <position position="315"/>
    </location>
</feature>
<dbReference type="PIRSF" id="PIRSF000463">
    <property type="entry name" value="GlgB"/>
    <property type="match status" value="1"/>
</dbReference>
<evidence type="ECO:0000313" key="13">
    <source>
        <dbReference type="EMBL" id="PHU38687.1"/>
    </source>
</evidence>
<evidence type="ECO:0000256" key="8">
    <source>
        <dbReference type="ARBA" id="ARBA00023056"/>
    </source>
</evidence>
<dbReference type="InterPro" id="IPR037439">
    <property type="entry name" value="Branching_enzy"/>
</dbReference>
<keyword evidence="5 10" id="KW-0321">Glycogen metabolism</keyword>
<keyword evidence="7 10" id="KW-0808">Transferase</keyword>
<evidence type="ECO:0000256" key="10">
    <source>
        <dbReference type="HAMAP-Rule" id="MF_00685"/>
    </source>
</evidence>
<dbReference type="EMBL" id="PDYG01000004">
    <property type="protein sequence ID" value="PHU38687.1"/>
    <property type="molecule type" value="Genomic_DNA"/>
</dbReference>
<comment type="subunit">
    <text evidence="10">Monomer.</text>
</comment>
<reference evidence="13 14" key="1">
    <citation type="submission" date="2017-10" db="EMBL/GenBank/DDBJ databases">
        <title>Resolving the taxonomy of Roseburia spp., Eubacterium rectale and Agathobacter spp. through phylogenomic analysis.</title>
        <authorList>
            <person name="Sheridan P.O."/>
            <person name="Walker A.W."/>
            <person name="Duncan S.H."/>
            <person name="Scott K.P."/>
            <person name="Toole P.W.O."/>
            <person name="Luis P."/>
            <person name="Flint H.J."/>
        </authorList>
    </citation>
    <scope>NUCLEOTIDE SEQUENCE [LARGE SCALE GENOMIC DNA]</scope>
    <source>
        <strain evidence="13 14">JK623</strain>
    </source>
</reference>
<dbReference type="NCBIfam" id="NF008967">
    <property type="entry name" value="PRK12313.1"/>
    <property type="match status" value="1"/>
</dbReference>
<name>A0A2G3E613_9FIRM</name>
<dbReference type="InterPro" id="IPR006047">
    <property type="entry name" value="GH13_cat_dom"/>
</dbReference>
<dbReference type="NCBIfam" id="TIGR01515">
    <property type="entry name" value="branching_enzym"/>
    <property type="match status" value="1"/>
</dbReference>
<dbReference type="CDD" id="cd02855">
    <property type="entry name" value="E_set_GBE_prok_N"/>
    <property type="match status" value="1"/>
</dbReference>
<gene>
    <name evidence="10" type="primary">glgB</name>
    <name evidence="13" type="ORF">CSX02_01700</name>
</gene>
<evidence type="ECO:0000256" key="9">
    <source>
        <dbReference type="ARBA" id="ARBA00023277"/>
    </source>
</evidence>
<evidence type="ECO:0000256" key="7">
    <source>
        <dbReference type="ARBA" id="ARBA00022679"/>
    </source>
</evidence>
<dbReference type="InterPro" id="IPR013783">
    <property type="entry name" value="Ig-like_fold"/>
</dbReference>
<evidence type="ECO:0000259" key="12">
    <source>
        <dbReference type="SMART" id="SM00642"/>
    </source>
</evidence>
<evidence type="ECO:0000256" key="4">
    <source>
        <dbReference type="ARBA" id="ARBA00009000"/>
    </source>
</evidence>
<sequence length="637" mass="74216">MYQFTETDCYYFGQATHYDIYKKMGAHFRTVQGQKGVCFTVWAPHAREVYVIGEFNGWNEHANRMERVKPEEMGVYETFIPDVKEGQLYKYLIISDTGEYLYKADPYASYAEMRPGTASAVADTEHFKWTDGVWMKKRDSMTQEELLTKPMAIYECHPGSWMRHPGRMDDGFYSYRELAKTLIDYVCEMGYTHIELMGISEYPFDGSWGYQVTGYYAPTSRYGTPADFAYFVNECHKKKIGVILDWVPAHFPKDAHGLANFDGHPLYEYADPRKGEHPDWGTKIFDYGKNEVKNFLIGSALMWVDNYHIDGLRVDAVASMLYLNYGKQDGQWVPNKYGGKENLEAIEFFKHINTLITGRYPGVAMIAEESTAWPNVTGSAEKDGLNFTYKWNMGWMHDFIDYMKLDPYFRKDNHNKMTFAMSYNYAENYILVLSHDEVVHLKCSMLRKMSGLEGDKFRNLMAGYAFMMGHSGKKLLFMGQEFAQAEEWSEKRELDWYLLDNPNHKKVQDWMKELLHIYKGNRCLYEQDNNWNGFEWINADDAERSIFSFIRKSKDGKNNLIFVINFTPMERTDYRLGVPVKKNYKLILNSEDPKFGGSDTNRPTTYKAQESPCDGQPYSIPYSLPPFGVAVFKFSYI</sequence>
<dbReference type="InterPro" id="IPR044143">
    <property type="entry name" value="GlgB_N_E_set_prok"/>
</dbReference>
<proteinExistence type="inferred from homology"/>
<feature type="active site" description="Proton donor" evidence="10 11">
    <location>
        <position position="368"/>
    </location>
</feature>
<dbReference type="HAMAP" id="MF_00685">
    <property type="entry name" value="GlgB"/>
    <property type="match status" value="1"/>
</dbReference>
<dbReference type="FunFam" id="2.60.40.10:FF:000169">
    <property type="entry name" value="1,4-alpha-glucan branching enzyme GlgB"/>
    <property type="match status" value="1"/>
</dbReference>
<dbReference type="SMART" id="SM00642">
    <property type="entry name" value="Aamy"/>
    <property type="match status" value="1"/>
</dbReference>
<protein>
    <recommendedName>
        <fullName evidence="10">1,4-alpha-glucan branching enzyme GlgB</fullName>
        <ecNumber evidence="10">2.4.1.18</ecNumber>
    </recommendedName>
    <alternativeName>
        <fullName evidence="10">1,4-alpha-D-glucan:1,4-alpha-D-glucan 6-glucosyl-transferase</fullName>
    </alternativeName>
    <alternativeName>
        <fullName evidence="10">Alpha-(1-&gt;4)-glucan branching enzyme</fullName>
    </alternativeName>
    <alternativeName>
        <fullName evidence="10">Glycogen branching enzyme</fullName>
        <shortName evidence="10">BE</shortName>
    </alternativeName>
</protein>
<evidence type="ECO:0000256" key="6">
    <source>
        <dbReference type="ARBA" id="ARBA00022676"/>
    </source>
</evidence>
<dbReference type="NCBIfam" id="NF003811">
    <property type="entry name" value="PRK05402.1"/>
    <property type="match status" value="1"/>
</dbReference>
<keyword evidence="9 10" id="KW-0119">Carbohydrate metabolism</keyword>
<evidence type="ECO:0000256" key="11">
    <source>
        <dbReference type="PIRSR" id="PIRSR000463-1"/>
    </source>
</evidence>
<dbReference type="GO" id="GO:0043169">
    <property type="term" value="F:cation binding"/>
    <property type="evidence" value="ECO:0007669"/>
    <property type="project" value="InterPro"/>
</dbReference>
<dbReference type="GO" id="GO:0003844">
    <property type="term" value="F:1,4-alpha-glucan branching enzyme activity"/>
    <property type="evidence" value="ECO:0007669"/>
    <property type="project" value="UniProtKB-UniRule"/>
</dbReference>
<feature type="domain" description="Glycosyl hydrolase family 13 catalytic" evidence="12">
    <location>
        <begin position="155"/>
        <end position="544"/>
    </location>
</feature>
<dbReference type="PANTHER" id="PTHR43651">
    <property type="entry name" value="1,4-ALPHA-GLUCAN-BRANCHING ENZYME"/>
    <property type="match status" value="1"/>
</dbReference>
<dbReference type="GO" id="GO:0005978">
    <property type="term" value="P:glycogen biosynthetic process"/>
    <property type="evidence" value="ECO:0007669"/>
    <property type="project" value="UniProtKB-UniRule"/>
</dbReference>
<accession>A0A2G3E613</accession>
<dbReference type="CDD" id="cd11322">
    <property type="entry name" value="AmyAc_Glg_BE"/>
    <property type="match status" value="1"/>
</dbReference>
<comment type="function">
    <text evidence="2 10">Catalyzes the formation of the alpha-1,6-glucosidic linkages in glycogen by scission of a 1,4-alpha-linked oligosaccharide from growing alpha-1,4-glucan chains and the subsequent attachment of the oligosaccharide to the alpha-1,6 position.</text>
</comment>
<comment type="caution">
    <text evidence="13">The sequence shown here is derived from an EMBL/GenBank/DDBJ whole genome shotgun (WGS) entry which is preliminary data.</text>
</comment>
<dbReference type="Gene3D" id="3.20.20.80">
    <property type="entry name" value="Glycosidases"/>
    <property type="match status" value="1"/>
</dbReference>
<comment type="pathway">
    <text evidence="3 10">Glycan biosynthesis; glycogen biosynthesis.</text>
</comment>
<dbReference type="Gene3D" id="2.60.40.1180">
    <property type="entry name" value="Golgi alpha-mannosidase II"/>
    <property type="match status" value="1"/>
</dbReference>
<evidence type="ECO:0000256" key="3">
    <source>
        <dbReference type="ARBA" id="ARBA00004964"/>
    </source>
</evidence>
<dbReference type="EC" id="2.4.1.18" evidence="10"/>
<dbReference type="Pfam" id="PF00128">
    <property type="entry name" value="Alpha-amylase"/>
    <property type="match status" value="1"/>
</dbReference>
<dbReference type="PANTHER" id="PTHR43651:SF3">
    <property type="entry name" value="1,4-ALPHA-GLUCAN-BRANCHING ENZYME"/>
    <property type="match status" value="1"/>
</dbReference>
<dbReference type="FunFam" id="2.60.40.1180:FF:000002">
    <property type="entry name" value="1,4-alpha-glucan branching enzyme GlgB"/>
    <property type="match status" value="1"/>
</dbReference>
<evidence type="ECO:0000256" key="2">
    <source>
        <dbReference type="ARBA" id="ARBA00002953"/>
    </source>
</evidence>
<dbReference type="InterPro" id="IPR006048">
    <property type="entry name" value="A-amylase/branching_C"/>
</dbReference>
<keyword evidence="8 10" id="KW-0320">Glycogen biosynthesis</keyword>